<name>A0A382F833_9ZZZZ</name>
<protein>
    <submittedName>
        <fullName evidence="2">Uncharacterized protein</fullName>
    </submittedName>
</protein>
<gene>
    <name evidence="2" type="ORF">METZ01_LOCUS211197</name>
</gene>
<proteinExistence type="predicted"/>
<feature type="region of interest" description="Disordered" evidence="1">
    <location>
        <begin position="1"/>
        <end position="37"/>
    </location>
</feature>
<sequence>SGSNAGSNARAPTPSLTRPCLRKGGRRHLPAATGAVD</sequence>
<feature type="compositionally biased region" description="Basic residues" evidence="1">
    <location>
        <begin position="20"/>
        <end position="29"/>
    </location>
</feature>
<feature type="non-terminal residue" evidence="2">
    <location>
        <position position="37"/>
    </location>
</feature>
<evidence type="ECO:0000313" key="2">
    <source>
        <dbReference type="EMBL" id="SVB58343.1"/>
    </source>
</evidence>
<organism evidence="2">
    <name type="scientific">marine metagenome</name>
    <dbReference type="NCBI Taxonomy" id="408172"/>
    <lineage>
        <taxon>unclassified sequences</taxon>
        <taxon>metagenomes</taxon>
        <taxon>ecological metagenomes</taxon>
    </lineage>
</organism>
<evidence type="ECO:0000256" key="1">
    <source>
        <dbReference type="SAM" id="MobiDB-lite"/>
    </source>
</evidence>
<dbReference type="EMBL" id="UINC01048157">
    <property type="protein sequence ID" value="SVB58343.1"/>
    <property type="molecule type" value="Genomic_DNA"/>
</dbReference>
<feature type="non-terminal residue" evidence="2">
    <location>
        <position position="1"/>
    </location>
</feature>
<dbReference type="AlphaFoldDB" id="A0A382F833"/>
<accession>A0A382F833</accession>
<reference evidence="2" key="1">
    <citation type="submission" date="2018-05" db="EMBL/GenBank/DDBJ databases">
        <authorList>
            <person name="Lanie J.A."/>
            <person name="Ng W.-L."/>
            <person name="Kazmierczak K.M."/>
            <person name="Andrzejewski T.M."/>
            <person name="Davidsen T.M."/>
            <person name="Wayne K.J."/>
            <person name="Tettelin H."/>
            <person name="Glass J.I."/>
            <person name="Rusch D."/>
            <person name="Podicherti R."/>
            <person name="Tsui H.-C.T."/>
            <person name="Winkler M.E."/>
        </authorList>
    </citation>
    <scope>NUCLEOTIDE SEQUENCE</scope>
</reference>